<name>A0AAD0WEI5_9GAMM</name>
<dbReference type="SUPFAM" id="SSF46689">
    <property type="entry name" value="Homeodomain-like"/>
    <property type="match status" value="1"/>
</dbReference>
<dbReference type="PANTHER" id="PTHR47893">
    <property type="entry name" value="REGULATORY PROTEIN PCHR"/>
    <property type="match status" value="1"/>
</dbReference>
<keyword evidence="5" id="KW-0614">Plasmid</keyword>
<dbReference type="PROSITE" id="PS01124">
    <property type="entry name" value="HTH_ARAC_FAMILY_2"/>
    <property type="match status" value="1"/>
</dbReference>
<dbReference type="InterPro" id="IPR053142">
    <property type="entry name" value="PchR_regulatory_protein"/>
</dbReference>
<evidence type="ECO:0000256" key="1">
    <source>
        <dbReference type="ARBA" id="ARBA00023015"/>
    </source>
</evidence>
<dbReference type="PROSITE" id="PS00041">
    <property type="entry name" value="HTH_ARAC_FAMILY_1"/>
    <property type="match status" value="1"/>
</dbReference>
<dbReference type="Gene3D" id="1.10.10.60">
    <property type="entry name" value="Homeodomain-like"/>
    <property type="match status" value="2"/>
</dbReference>
<evidence type="ECO:0000256" key="2">
    <source>
        <dbReference type="ARBA" id="ARBA00023125"/>
    </source>
</evidence>
<dbReference type="Pfam" id="PF12833">
    <property type="entry name" value="HTH_18"/>
    <property type="match status" value="1"/>
</dbReference>
<organism evidence="5 6">
    <name type="scientific">Pseudoalteromonas lipolytica</name>
    <dbReference type="NCBI Taxonomy" id="570156"/>
    <lineage>
        <taxon>Bacteria</taxon>
        <taxon>Pseudomonadati</taxon>
        <taxon>Pseudomonadota</taxon>
        <taxon>Gammaproteobacteria</taxon>
        <taxon>Alteromonadales</taxon>
        <taxon>Pseudoalteromonadaceae</taxon>
        <taxon>Pseudoalteromonas</taxon>
    </lineage>
</organism>
<keyword evidence="1" id="KW-0805">Transcription regulation</keyword>
<feature type="domain" description="HTH araC/xylS-type" evidence="4">
    <location>
        <begin position="47"/>
        <end position="119"/>
    </location>
</feature>
<dbReference type="InterPro" id="IPR009057">
    <property type="entry name" value="Homeodomain-like_sf"/>
</dbReference>
<dbReference type="EMBL" id="CP032091">
    <property type="protein sequence ID" value="AXV67116.1"/>
    <property type="molecule type" value="Genomic_DNA"/>
</dbReference>
<dbReference type="InterPro" id="IPR018060">
    <property type="entry name" value="HTH_AraC"/>
</dbReference>
<dbReference type="KEGG" id="pdj:D0907_17480"/>
<dbReference type="PRINTS" id="PR00032">
    <property type="entry name" value="HTHARAC"/>
</dbReference>
<evidence type="ECO:0000313" key="6">
    <source>
        <dbReference type="Proteomes" id="UP000264605"/>
    </source>
</evidence>
<proteinExistence type="predicted"/>
<evidence type="ECO:0000259" key="4">
    <source>
        <dbReference type="PROSITE" id="PS01124"/>
    </source>
</evidence>
<evidence type="ECO:0000256" key="3">
    <source>
        <dbReference type="ARBA" id="ARBA00023163"/>
    </source>
</evidence>
<dbReference type="SMART" id="SM00342">
    <property type="entry name" value="HTH_ARAC"/>
    <property type="match status" value="1"/>
</dbReference>
<evidence type="ECO:0000313" key="5">
    <source>
        <dbReference type="EMBL" id="AXV67116.1"/>
    </source>
</evidence>
<dbReference type="AlphaFoldDB" id="A0AAD0WEI5"/>
<dbReference type="InterPro" id="IPR018062">
    <property type="entry name" value="HTH_AraC-typ_CS"/>
</dbReference>
<dbReference type="PANTHER" id="PTHR47893:SF1">
    <property type="entry name" value="REGULATORY PROTEIN PCHR"/>
    <property type="match status" value="1"/>
</dbReference>
<dbReference type="RefSeq" id="WP_036972845.1">
    <property type="nucleotide sequence ID" value="NZ_CP032091.1"/>
</dbReference>
<accession>A0AAD0WEI5</accession>
<sequence>MNDLTKRAVISSCEYFKECIDQTIDTGIKAGNKMSMNWLSEALNYPNRKKLERDFKRYLNTTYSDYIAKKRLTLACNMLCEEKVSIKAVALSCGFSNSATFCNAFKRQFGLAPSVYRVDRYKQRVKQGCDCSKEKRLNSAA</sequence>
<dbReference type="GeneID" id="99507274"/>
<geneLocation type="plasmid" evidence="5 6">
    <name>unnamed1</name>
</geneLocation>
<dbReference type="Proteomes" id="UP000264605">
    <property type="component" value="Plasmid unnamed1"/>
</dbReference>
<dbReference type="GO" id="GO:0043565">
    <property type="term" value="F:sequence-specific DNA binding"/>
    <property type="evidence" value="ECO:0007669"/>
    <property type="project" value="InterPro"/>
</dbReference>
<keyword evidence="3" id="KW-0804">Transcription</keyword>
<keyword evidence="2" id="KW-0238">DNA-binding</keyword>
<protein>
    <submittedName>
        <fullName evidence="5">AraC family transcriptional regulator</fullName>
    </submittedName>
</protein>
<dbReference type="GO" id="GO:0003700">
    <property type="term" value="F:DNA-binding transcription factor activity"/>
    <property type="evidence" value="ECO:0007669"/>
    <property type="project" value="InterPro"/>
</dbReference>
<gene>
    <name evidence="5" type="ORF">D0907_17480</name>
</gene>
<dbReference type="InterPro" id="IPR020449">
    <property type="entry name" value="Tscrpt_reg_AraC-type_HTH"/>
</dbReference>
<reference evidence="5 6" key="1">
    <citation type="submission" date="2018-08" db="EMBL/GenBank/DDBJ databases">
        <title>Draft genome sequence of Pseudoalteromonas donghaensis HJ51.</title>
        <authorList>
            <person name="Oh J."/>
            <person name="Roh D."/>
        </authorList>
    </citation>
    <scope>NUCLEOTIDE SEQUENCE [LARGE SCALE GENOMIC DNA]</scope>
    <source>
        <strain evidence="5 6">HJ51</strain>
        <plasmid evidence="5 6">unnamed1</plasmid>
    </source>
</reference>